<name>A0A7Y9ZG20_9ACTN</name>
<evidence type="ECO:0000313" key="1">
    <source>
        <dbReference type="EMBL" id="NYI43863.1"/>
    </source>
</evidence>
<dbReference type="RefSeq" id="WP_179647923.1">
    <property type="nucleotide sequence ID" value="NZ_JACBZM010000001.1"/>
</dbReference>
<gene>
    <name evidence="1" type="ORF">BJ993_000943</name>
</gene>
<dbReference type="EMBL" id="JACBZM010000001">
    <property type="protein sequence ID" value="NYI43863.1"/>
    <property type="molecule type" value="Genomic_DNA"/>
</dbReference>
<sequence length="327" mass="33175">MSSMSSMSSRSLRPWAVVAGVVGVVAVAVAAPVVLAGDDEHRRGGPAADGALTLGDLPVGEGPAQGYLAGAELRRGAERLTLAVDSGVEVAEFVALDDGFLVGTTPDDMGQGRVFALDADGSRVAEWVTELDAVEGGVVASTDGRLGAFIAGGKAVVVQDGGRVATELAIPATDLGLPMTVVTVTGTDCTGADADCVVLLKRWEAIGDGGPSGSAWILRPGRRPVATDRGIPDVEAVAANGLTAGTTEIIEDGDGSCAGVADPKGSVLWTTCEDRLVSFSPDSSRVMAGTSTYGGSGDHELTVLDARTGTERLRLRTAEQVGIFEVV</sequence>
<dbReference type="Proteomes" id="UP000562045">
    <property type="component" value="Unassembled WGS sequence"/>
</dbReference>
<organism evidence="1 2">
    <name type="scientific">Nocardioides aromaticivorans</name>
    <dbReference type="NCBI Taxonomy" id="200618"/>
    <lineage>
        <taxon>Bacteria</taxon>
        <taxon>Bacillati</taxon>
        <taxon>Actinomycetota</taxon>
        <taxon>Actinomycetes</taxon>
        <taxon>Propionibacteriales</taxon>
        <taxon>Nocardioidaceae</taxon>
        <taxon>Nocardioides</taxon>
    </lineage>
</organism>
<dbReference type="AlphaFoldDB" id="A0A7Y9ZG20"/>
<reference evidence="1 2" key="1">
    <citation type="submission" date="2020-07" db="EMBL/GenBank/DDBJ databases">
        <title>Sequencing the genomes of 1000 actinobacteria strains.</title>
        <authorList>
            <person name="Klenk H.-P."/>
        </authorList>
    </citation>
    <scope>NUCLEOTIDE SEQUENCE [LARGE SCALE GENOMIC DNA]</scope>
    <source>
        <strain evidence="1 2">DSM 15131</strain>
    </source>
</reference>
<evidence type="ECO:0000313" key="2">
    <source>
        <dbReference type="Proteomes" id="UP000562045"/>
    </source>
</evidence>
<protein>
    <submittedName>
        <fullName evidence="1">Uncharacterized protein</fullName>
    </submittedName>
</protein>
<dbReference type="SUPFAM" id="SSF82171">
    <property type="entry name" value="DPP6 N-terminal domain-like"/>
    <property type="match status" value="1"/>
</dbReference>
<proteinExistence type="predicted"/>
<accession>A0A7Y9ZG20</accession>
<comment type="caution">
    <text evidence="1">The sequence shown here is derived from an EMBL/GenBank/DDBJ whole genome shotgun (WGS) entry which is preliminary data.</text>
</comment>